<dbReference type="AlphaFoldDB" id="A0A813XC93"/>
<dbReference type="EMBL" id="CAJNOK010006484">
    <property type="protein sequence ID" value="CAF1005175.1"/>
    <property type="molecule type" value="Genomic_DNA"/>
</dbReference>
<organism evidence="2 6">
    <name type="scientific">Didymodactylos carnosus</name>
    <dbReference type="NCBI Taxonomy" id="1234261"/>
    <lineage>
        <taxon>Eukaryota</taxon>
        <taxon>Metazoa</taxon>
        <taxon>Spiralia</taxon>
        <taxon>Gnathifera</taxon>
        <taxon>Rotifera</taxon>
        <taxon>Eurotatoria</taxon>
        <taxon>Bdelloidea</taxon>
        <taxon>Philodinida</taxon>
        <taxon>Philodinidae</taxon>
        <taxon>Didymodactylos</taxon>
    </lineage>
</organism>
<protein>
    <submittedName>
        <fullName evidence="2">Uncharacterized protein</fullName>
    </submittedName>
</protein>
<keyword evidence="1" id="KW-0175">Coiled coil</keyword>
<comment type="caution">
    <text evidence="2">The sequence shown here is derived from an EMBL/GenBank/DDBJ whole genome shotgun (WGS) entry which is preliminary data.</text>
</comment>
<dbReference type="EMBL" id="CAJOBC010001063">
    <property type="protein sequence ID" value="CAF3652337.1"/>
    <property type="molecule type" value="Genomic_DNA"/>
</dbReference>
<dbReference type="Proteomes" id="UP000682733">
    <property type="component" value="Unassembled WGS sequence"/>
</dbReference>
<dbReference type="EMBL" id="CAJNOQ010001063">
    <property type="protein sequence ID" value="CAF0864813.1"/>
    <property type="molecule type" value="Genomic_DNA"/>
</dbReference>
<evidence type="ECO:0000313" key="4">
    <source>
        <dbReference type="EMBL" id="CAF3652337.1"/>
    </source>
</evidence>
<evidence type="ECO:0000313" key="5">
    <source>
        <dbReference type="EMBL" id="CAF3774339.1"/>
    </source>
</evidence>
<dbReference type="Proteomes" id="UP000677228">
    <property type="component" value="Unassembled WGS sequence"/>
</dbReference>
<evidence type="ECO:0000313" key="3">
    <source>
        <dbReference type="EMBL" id="CAF1005175.1"/>
    </source>
</evidence>
<gene>
    <name evidence="2" type="ORF">GPM918_LOCUS6780</name>
    <name evidence="3" type="ORF">OVA965_LOCUS14761</name>
    <name evidence="4" type="ORF">SRO942_LOCUS6780</name>
    <name evidence="5" type="ORF">TMI583_LOCUS14763</name>
</gene>
<accession>A0A813XC93</accession>
<evidence type="ECO:0000313" key="2">
    <source>
        <dbReference type="EMBL" id="CAF0864813.1"/>
    </source>
</evidence>
<evidence type="ECO:0000313" key="6">
    <source>
        <dbReference type="Proteomes" id="UP000663829"/>
    </source>
</evidence>
<feature type="coiled-coil region" evidence="1">
    <location>
        <begin position="45"/>
        <end position="117"/>
    </location>
</feature>
<reference evidence="2" key="1">
    <citation type="submission" date="2021-02" db="EMBL/GenBank/DDBJ databases">
        <authorList>
            <person name="Nowell W R."/>
        </authorList>
    </citation>
    <scope>NUCLEOTIDE SEQUENCE</scope>
</reference>
<dbReference type="Proteomes" id="UP000681722">
    <property type="component" value="Unassembled WGS sequence"/>
</dbReference>
<proteinExistence type="predicted"/>
<keyword evidence="6" id="KW-1185">Reference proteome</keyword>
<dbReference type="Proteomes" id="UP000663829">
    <property type="component" value="Unassembled WGS sequence"/>
</dbReference>
<name>A0A813XC93_9BILA</name>
<sequence>MEKNTKSAQIQTNDLSGHDLASVDEEGDVLIVSESTIKFDSSTELQVLRNKIKELKLQLIEKYESERKYEDQIRNLTTELNNSRSLVNQYANKQVDYDILEEKCEQYRRQLFKIGQQAAEVLEL</sequence>
<evidence type="ECO:0000256" key="1">
    <source>
        <dbReference type="SAM" id="Coils"/>
    </source>
</evidence>
<dbReference type="EMBL" id="CAJOBA010006491">
    <property type="protein sequence ID" value="CAF3774339.1"/>
    <property type="molecule type" value="Genomic_DNA"/>
</dbReference>